<proteinExistence type="predicted"/>
<name>A0A1M7MMP7_9FIRM</name>
<reference evidence="2 3" key="1">
    <citation type="submission" date="2016-11" db="EMBL/GenBank/DDBJ databases">
        <authorList>
            <person name="Jaros S."/>
            <person name="Januszkiewicz K."/>
            <person name="Wedrychowicz H."/>
        </authorList>
    </citation>
    <scope>NUCLEOTIDE SEQUENCE [LARGE SCALE GENOMIC DNA]</scope>
    <source>
        <strain evidence="2 3">DSM 15930</strain>
    </source>
</reference>
<dbReference type="EMBL" id="FRCP01000022">
    <property type="protein sequence ID" value="SHM92214.1"/>
    <property type="molecule type" value="Genomic_DNA"/>
</dbReference>
<evidence type="ECO:0000313" key="3">
    <source>
        <dbReference type="Proteomes" id="UP000184038"/>
    </source>
</evidence>
<evidence type="ECO:0000256" key="1">
    <source>
        <dbReference type="SAM" id="Phobius"/>
    </source>
</evidence>
<dbReference type="AlphaFoldDB" id="A0A1M7MMP7"/>
<gene>
    <name evidence="2" type="ORF">SAMN02746066_03900</name>
</gene>
<dbReference type="Proteomes" id="UP000184038">
    <property type="component" value="Unassembled WGS sequence"/>
</dbReference>
<protein>
    <submittedName>
        <fullName evidence="2">Uncharacterized protein</fullName>
    </submittedName>
</protein>
<feature type="transmembrane region" description="Helical" evidence="1">
    <location>
        <begin position="6"/>
        <end position="22"/>
    </location>
</feature>
<organism evidence="2 3">
    <name type="scientific">Anaerosporobacter mobilis DSM 15930</name>
    <dbReference type="NCBI Taxonomy" id="1120996"/>
    <lineage>
        <taxon>Bacteria</taxon>
        <taxon>Bacillati</taxon>
        <taxon>Bacillota</taxon>
        <taxon>Clostridia</taxon>
        <taxon>Lachnospirales</taxon>
        <taxon>Lachnospiraceae</taxon>
        <taxon>Anaerosporobacter</taxon>
    </lineage>
</organism>
<keyword evidence="1" id="KW-0472">Membrane</keyword>
<accession>A0A1M7MMP7</accession>
<feature type="transmembrane region" description="Helical" evidence="1">
    <location>
        <begin position="34"/>
        <end position="58"/>
    </location>
</feature>
<keyword evidence="1" id="KW-1133">Transmembrane helix</keyword>
<sequence>MKSILYPMLFGQLITIVVYSIIKATHNNPKITKIISIISFSFSAILAVILLIILIITLV</sequence>
<keyword evidence="3" id="KW-1185">Reference proteome</keyword>
<keyword evidence="1" id="KW-0812">Transmembrane</keyword>
<evidence type="ECO:0000313" key="2">
    <source>
        <dbReference type="EMBL" id="SHM92214.1"/>
    </source>
</evidence>